<dbReference type="InterPro" id="IPR019734">
    <property type="entry name" value="TPR_rpt"/>
</dbReference>
<dbReference type="EMBL" id="SMBU01000031">
    <property type="protein sequence ID" value="TCU89924.1"/>
    <property type="molecule type" value="Genomic_DNA"/>
</dbReference>
<dbReference type="PANTHER" id="PTHR45588:SF1">
    <property type="entry name" value="WW DOMAIN-CONTAINING PROTEIN"/>
    <property type="match status" value="1"/>
</dbReference>
<name>A0A4R3UGH4_ROSSA</name>
<evidence type="ECO:0000256" key="1">
    <source>
        <dbReference type="SAM" id="SignalP"/>
    </source>
</evidence>
<dbReference type="RefSeq" id="WP_243655825.1">
    <property type="nucleotide sequence ID" value="NZ_CBCSGL010000030.1"/>
</dbReference>
<feature type="signal peptide" evidence="1">
    <location>
        <begin position="1"/>
        <end position="32"/>
    </location>
</feature>
<dbReference type="PANTHER" id="PTHR45588">
    <property type="entry name" value="TPR DOMAIN-CONTAINING PROTEIN"/>
    <property type="match status" value="1"/>
</dbReference>
<accession>A0A4R3UGH4</accession>
<comment type="caution">
    <text evidence="2">The sequence shown here is derived from an EMBL/GenBank/DDBJ whole genome shotgun (WGS) entry which is preliminary data.</text>
</comment>
<dbReference type="Gene3D" id="1.25.40.10">
    <property type="entry name" value="Tetratricopeptide repeat domain"/>
    <property type="match status" value="2"/>
</dbReference>
<dbReference type="AlphaFoldDB" id="A0A4R3UGH4"/>
<organism evidence="2 3">
    <name type="scientific">Roseateles saccharophilus</name>
    <name type="common">Pseudomonas saccharophila</name>
    <dbReference type="NCBI Taxonomy" id="304"/>
    <lineage>
        <taxon>Bacteria</taxon>
        <taxon>Pseudomonadati</taxon>
        <taxon>Pseudomonadota</taxon>
        <taxon>Betaproteobacteria</taxon>
        <taxon>Burkholderiales</taxon>
        <taxon>Sphaerotilaceae</taxon>
        <taxon>Roseateles</taxon>
    </lineage>
</organism>
<dbReference type="Proteomes" id="UP000295110">
    <property type="component" value="Unassembled WGS sequence"/>
</dbReference>
<dbReference type="SUPFAM" id="SSF48452">
    <property type="entry name" value="TPR-like"/>
    <property type="match status" value="1"/>
</dbReference>
<evidence type="ECO:0000313" key="2">
    <source>
        <dbReference type="EMBL" id="TCU89924.1"/>
    </source>
</evidence>
<gene>
    <name evidence="2" type="ORF">EV671_103129</name>
</gene>
<proteinExistence type="predicted"/>
<reference evidence="2 3" key="1">
    <citation type="submission" date="2019-03" db="EMBL/GenBank/DDBJ databases">
        <title>Genomic Encyclopedia of Type Strains, Phase IV (KMG-IV): sequencing the most valuable type-strain genomes for metagenomic binning, comparative biology and taxonomic classification.</title>
        <authorList>
            <person name="Goeker M."/>
        </authorList>
    </citation>
    <scope>NUCLEOTIDE SEQUENCE [LARGE SCALE GENOMIC DNA]</scope>
    <source>
        <strain evidence="2 3">DSM 654</strain>
    </source>
</reference>
<dbReference type="SMART" id="SM00028">
    <property type="entry name" value="TPR"/>
    <property type="match status" value="3"/>
</dbReference>
<sequence length="601" mass="64432">MRSRRHHATRLLQALTALGLLALAGSAETATAFDPLLSQAGGVCQPLASGRPVLLQALLAAADKPRKSETAPFQPATMRAAPGDVPVYKDLGRMSFKLGRASPKVQAYFDQGLRLSFAFNHAEAQRAFQAAQKLDPGCGLCFWGEALVLGPNINVPMQPEAVAPAWTALARAVALKNGLPPRERVLVEALQARYKAEPPADRAPLDAAYADAMKRVAAQFPAEDLMQVLAAEAEMDTQPWDYWEAAGARPKGRTADILARLETVLGRSPNHAGAIHLYIHAVEASTSPDRALAPARRLAAQMPGAGHIVHMPAHIYYRVGLYREALEANVKAIAADEAYFRNSPSDPLYRSAYYPHNIHFLMVSAQMGGAAQTAVDAAAKLDAALPDDVVKAFAVLQPVKAAPYTTHAQFSAPEDILKLPAPGPDFVLVRVMYHYARALAQAARHDAPAAQQEIAAIAALESGADFKPFDAWNVPAKAITQTARLVASARLADAQGDLAAAAAALEQAVAIEEGLAYTEPAYWYYPVRQSLGAVRLRQGRLDEAEKALRESLARVRNNGWALAALAEVYKRKGDATAEKAAREALQRAWFGSAGGPDLARI</sequence>
<keyword evidence="3" id="KW-1185">Reference proteome</keyword>
<evidence type="ECO:0000313" key="3">
    <source>
        <dbReference type="Proteomes" id="UP000295110"/>
    </source>
</evidence>
<protein>
    <recommendedName>
        <fullName evidence="4">Tetratricopeptide repeat protein</fullName>
    </recommendedName>
</protein>
<dbReference type="InterPro" id="IPR011990">
    <property type="entry name" value="TPR-like_helical_dom_sf"/>
</dbReference>
<evidence type="ECO:0008006" key="4">
    <source>
        <dbReference type="Google" id="ProtNLM"/>
    </source>
</evidence>
<feature type="chain" id="PRO_5020463675" description="Tetratricopeptide repeat protein" evidence="1">
    <location>
        <begin position="33"/>
        <end position="601"/>
    </location>
</feature>
<keyword evidence="1" id="KW-0732">Signal</keyword>